<feature type="domain" description="Protein kinase" evidence="7">
    <location>
        <begin position="788"/>
        <end position="1055"/>
    </location>
</feature>
<evidence type="ECO:0000313" key="8">
    <source>
        <dbReference type="EMBL" id="ELP92702.1"/>
    </source>
</evidence>
<evidence type="ECO:0000256" key="6">
    <source>
        <dbReference type="SAM" id="SignalP"/>
    </source>
</evidence>
<dbReference type="OMA" id="SHTIKVC"/>
<dbReference type="KEGG" id="eiv:EIN_371040"/>
<protein>
    <submittedName>
        <fullName evidence="8">Serine-threonine protein kinase, putative</fullName>
        <ecNumber evidence="8">2.7.11.25</ecNumber>
    </submittedName>
</protein>
<evidence type="ECO:0000256" key="4">
    <source>
        <dbReference type="PROSITE-ProRule" id="PRU10141"/>
    </source>
</evidence>
<dbReference type="InterPro" id="IPR017441">
    <property type="entry name" value="Protein_kinase_ATP_BS"/>
</dbReference>
<dbReference type="InterPro" id="IPR011009">
    <property type="entry name" value="Kinase-like_dom_sf"/>
</dbReference>
<dbReference type="PANTHER" id="PTHR45756:SF1">
    <property type="entry name" value="PROTEIN KINASE DOMAIN CONTAINING PROTEIN"/>
    <property type="match status" value="1"/>
</dbReference>
<evidence type="ECO:0000256" key="3">
    <source>
        <dbReference type="ARBA" id="ARBA00022840"/>
    </source>
</evidence>
<dbReference type="InterPro" id="IPR000719">
    <property type="entry name" value="Prot_kinase_dom"/>
</dbReference>
<feature type="transmembrane region" description="Helical" evidence="5">
    <location>
        <begin position="702"/>
        <end position="725"/>
    </location>
</feature>
<dbReference type="PROSITE" id="PS00108">
    <property type="entry name" value="PROTEIN_KINASE_ST"/>
    <property type="match status" value="1"/>
</dbReference>
<evidence type="ECO:0000256" key="1">
    <source>
        <dbReference type="ARBA" id="ARBA00022527"/>
    </source>
</evidence>
<dbReference type="EC" id="2.7.11.25" evidence="8"/>
<dbReference type="CDD" id="cd13999">
    <property type="entry name" value="STKc_MAP3K-like"/>
    <property type="match status" value="1"/>
</dbReference>
<gene>
    <name evidence="8" type="ORF">EIN_371040</name>
</gene>
<keyword evidence="8" id="KW-0808">Transferase</keyword>
<dbReference type="GO" id="GO:0005524">
    <property type="term" value="F:ATP binding"/>
    <property type="evidence" value="ECO:0007669"/>
    <property type="project" value="UniProtKB-UniRule"/>
</dbReference>
<dbReference type="GO" id="GO:0004709">
    <property type="term" value="F:MAP kinase kinase kinase activity"/>
    <property type="evidence" value="ECO:0007669"/>
    <property type="project" value="UniProtKB-EC"/>
</dbReference>
<feature type="binding site" evidence="4">
    <location>
        <position position="815"/>
    </location>
    <ligand>
        <name>ATP</name>
        <dbReference type="ChEBI" id="CHEBI:30616"/>
    </ligand>
</feature>
<keyword evidence="6" id="KW-0732">Signal</keyword>
<dbReference type="AlphaFoldDB" id="A0A0A1UGJ1"/>
<keyword evidence="1" id="KW-0723">Serine/threonine-protein kinase</keyword>
<dbReference type="Gene3D" id="1.10.510.10">
    <property type="entry name" value="Transferase(Phosphotransferase) domain 1"/>
    <property type="match status" value="1"/>
</dbReference>
<dbReference type="SMART" id="SM00220">
    <property type="entry name" value="S_TKc"/>
    <property type="match status" value="1"/>
</dbReference>
<feature type="transmembrane region" description="Helical" evidence="5">
    <location>
        <begin position="559"/>
        <end position="584"/>
    </location>
</feature>
<dbReference type="InterPro" id="IPR053215">
    <property type="entry name" value="TKL_Ser/Thr_kinase"/>
</dbReference>
<dbReference type="InterPro" id="IPR008271">
    <property type="entry name" value="Ser/Thr_kinase_AS"/>
</dbReference>
<dbReference type="PROSITE" id="PS00107">
    <property type="entry name" value="PROTEIN_KINASE_ATP"/>
    <property type="match status" value="1"/>
</dbReference>
<feature type="chain" id="PRO_5001980874" evidence="6">
    <location>
        <begin position="17"/>
        <end position="1083"/>
    </location>
</feature>
<reference evidence="8 9" key="1">
    <citation type="submission" date="2012-10" db="EMBL/GenBank/DDBJ databases">
        <authorList>
            <person name="Zafar N."/>
            <person name="Inman J."/>
            <person name="Hall N."/>
            <person name="Lorenzi H."/>
            <person name="Caler E."/>
        </authorList>
    </citation>
    <scope>NUCLEOTIDE SEQUENCE [LARGE SCALE GENOMIC DNA]</scope>
    <source>
        <strain evidence="8 9">IP1</strain>
    </source>
</reference>
<keyword evidence="5" id="KW-0472">Membrane</keyword>
<dbReference type="OrthoDB" id="4062651at2759"/>
<keyword evidence="9" id="KW-1185">Reference proteome</keyword>
<dbReference type="InterPro" id="IPR001245">
    <property type="entry name" value="Ser-Thr/Tyr_kinase_cat_dom"/>
</dbReference>
<evidence type="ECO:0000259" key="7">
    <source>
        <dbReference type="PROSITE" id="PS50011"/>
    </source>
</evidence>
<keyword evidence="8" id="KW-0418">Kinase</keyword>
<dbReference type="PANTHER" id="PTHR45756">
    <property type="entry name" value="PALMITOYLTRANSFERASE"/>
    <property type="match status" value="1"/>
</dbReference>
<dbReference type="Proteomes" id="UP000014680">
    <property type="component" value="Unassembled WGS sequence"/>
</dbReference>
<accession>A0A0A1UGJ1</accession>
<keyword evidence="5" id="KW-0812">Transmembrane</keyword>
<feature type="signal peptide" evidence="6">
    <location>
        <begin position="1"/>
        <end position="16"/>
    </location>
</feature>
<dbReference type="Pfam" id="PF07714">
    <property type="entry name" value="PK_Tyr_Ser-Thr"/>
    <property type="match status" value="1"/>
</dbReference>
<sequence>MFIVLLISLAVSSTISDIIGPGCVKYLNETVCLSCGSNYDTNDLTCNTCETLNPFLPISSDNKFYSKNATDFCVDNSQVHVSENYSIIPGFVANTTFIYGTPVVFTAAFEQLYHRPCKQKMVYRSPYTYGIYFDVPIHSPTDDKEYSFQTKLNWTVGEYHCTVIELSDSDPTVATDECVATAETIDSIMNCNWIGKKTKHYRLFLATEKKFEATKFGVGVLIITEPVFDPLIFFYARNIELLNQTKGDLYLGVPMKNGGNYEHPVCLPQKVMKTVSFKSQLIEGVSLLAKSIGSKLRYVQSYDEVTEEVNGEVVKRRRCLQLFGGMNEGALEKQGIDQGISFLIQYNKSKEADGKYNGMNYQEITFSYLTDDEEEDDVVKVTVVCPNDCNSDIGAGVCSHRLGGCLCKDNKYGRACMDICYNTTTREFNAKYGDQKLLCRYGESHCDIDCECDDGYQVVNNSCVKLTCLNNIDTDKSLECLKGSAHCETNCECAEGYKYRTFGVPNKGCILKTCGNGLVEGDEICDGGVNCLDNCSCSSYEMKSNGLNGCKSTNEVPTWAIIVIVLGVIFIFVVIIVVAIILVMKLIKAKHIDLSIFRQQQPFYYFDITQSTSLKTIDSTSALVDPNPVNNKMKIVVSHSKLNFGTEDSLVDINETRFEKFMISNNSSCYMLVVFHAPDIPKYVFHFDPQVYVIHPHRLKIFVIYMTVFCTTKMLGLKIHFSVYLSKKREVLKSISDLLFDKTFNEWDEQCKMEMDTLMRDVRNKYHGSLIIDTDAINSINLDLDEIDLIERPIGEGAMGKVYLGRYRGTYVAVKQFHWESLTNEETEELKQDVVRECNLLSKLRNPFIVNYVGSITYIPQVSMVTVFFELGSLENYIRKGNDYNVVLSFSLKNKILYDIARGMNFLHNNSILHLDLKPDNLLVNSLYADSACCVKITDFGTSRFVQKLNRDKGLGTPTYIAPESFEDIYDCPNDVYSFAMTAWELFYATEPYADFKSLFEIQNFVKDGKRLPLDNTIPVEWKNLIVKCWAQVPHDRPNFSSIVTEVSTFEHLKYPELDAGINSDIIDDLIQKKKEHLQEMFD</sequence>
<dbReference type="PROSITE" id="PS50011">
    <property type="entry name" value="PROTEIN_KINASE_DOM"/>
    <property type="match status" value="1"/>
</dbReference>
<dbReference type="VEuPathDB" id="AmoebaDB:EIN_371040"/>
<dbReference type="GeneID" id="14891734"/>
<name>A0A0A1UGJ1_ENTIV</name>
<evidence type="ECO:0000313" key="9">
    <source>
        <dbReference type="Proteomes" id="UP000014680"/>
    </source>
</evidence>
<dbReference type="EMBL" id="KB206332">
    <property type="protein sequence ID" value="ELP92702.1"/>
    <property type="molecule type" value="Genomic_DNA"/>
</dbReference>
<keyword evidence="2 4" id="KW-0547">Nucleotide-binding</keyword>
<proteinExistence type="predicted"/>
<keyword evidence="3 4" id="KW-0067">ATP-binding</keyword>
<dbReference type="SUPFAM" id="SSF56112">
    <property type="entry name" value="Protein kinase-like (PK-like)"/>
    <property type="match status" value="1"/>
</dbReference>
<evidence type="ECO:0000256" key="2">
    <source>
        <dbReference type="ARBA" id="ARBA00022741"/>
    </source>
</evidence>
<dbReference type="RefSeq" id="XP_004259473.1">
    <property type="nucleotide sequence ID" value="XM_004259425.1"/>
</dbReference>
<evidence type="ECO:0000256" key="5">
    <source>
        <dbReference type="SAM" id="Phobius"/>
    </source>
</evidence>
<keyword evidence="5" id="KW-1133">Transmembrane helix</keyword>
<organism evidence="8 9">
    <name type="scientific">Entamoeba invadens IP1</name>
    <dbReference type="NCBI Taxonomy" id="370355"/>
    <lineage>
        <taxon>Eukaryota</taxon>
        <taxon>Amoebozoa</taxon>
        <taxon>Evosea</taxon>
        <taxon>Archamoebae</taxon>
        <taxon>Mastigamoebida</taxon>
        <taxon>Entamoebidae</taxon>
        <taxon>Entamoeba</taxon>
    </lineage>
</organism>